<feature type="transmembrane region" description="Helical" evidence="1">
    <location>
        <begin position="145"/>
        <end position="163"/>
    </location>
</feature>
<keyword evidence="1" id="KW-0472">Membrane</keyword>
<proteinExistence type="predicted"/>
<evidence type="ECO:0000313" key="3">
    <source>
        <dbReference type="Proteomes" id="UP000277864"/>
    </source>
</evidence>
<evidence type="ECO:0000313" key="2">
    <source>
        <dbReference type="EMBL" id="RST90066.1"/>
    </source>
</evidence>
<evidence type="ECO:0000256" key="1">
    <source>
        <dbReference type="SAM" id="Phobius"/>
    </source>
</evidence>
<dbReference type="Pfam" id="PF13346">
    <property type="entry name" value="ABC2_membrane_5"/>
    <property type="match status" value="1"/>
</dbReference>
<evidence type="ECO:0008006" key="4">
    <source>
        <dbReference type="Google" id="ProtNLM"/>
    </source>
</evidence>
<keyword evidence="1" id="KW-1133">Transmembrane helix</keyword>
<feature type="transmembrane region" description="Helical" evidence="1">
    <location>
        <begin position="183"/>
        <end position="203"/>
    </location>
</feature>
<dbReference type="InterPro" id="IPR025699">
    <property type="entry name" value="ABC2_memb-like"/>
</dbReference>
<feature type="transmembrane region" description="Helical" evidence="1">
    <location>
        <begin position="111"/>
        <end position="133"/>
    </location>
</feature>
<keyword evidence="3" id="KW-1185">Reference proteome</keyword>
<reference evidence="2 3" key="1">
    <citation type="submission" date="2018-03" db="EMBL/GenBank/DDBJ databases">
        <authorList>
            <person name="Gulvik C.A."/>
        </authorList>
    </citation>
    <scope>NUCLEOTIDE SEQUENCE [LARGE SCALE GENOMIC DNA]</scope>
    <source>
        <strain evidence="2 3">JCM 31581</strain>
    </source>
</reference>
<organism evidence="2 3">
    <name type="scientific">Vagococcus humatus</name>
    <dbReference type="NCBI Taxonomy" id="1889241"/>
    <lineage>
        <taxon>Bacteria</taxon>
        <taxon>Bacillati</taxon>
        <taxon>Bacillota</taxon>
        <taxon>Bacilli</taxon>
        <taxon>Lactobacillales</taxon>
        <taxon>Enterococcaceae</taxon>
        <taxon>Vagococcus</taxon>
    </lineage>
</organism>
<dbReference type="Proteomes" id="UP000277864">
    <property type="component" value="Unassembled WGS sequence"/>
</dbReference>
<feature type="transmembrane region" description="Helical" evidence="1">
    <location>
        <begin position="37"/>
        <end position="56"/>
    </location>
</feature>
<comment type="caution">
    <text evidence="2">The sequence shown here is derived from an EMBL/GenBank/DDBJ whole genome shotgun (WGS) entry which is preliminary data.</text>
</comment>
<feature type="transmembrane region" description="Helical" evidence="1">
    <location>
        <begin position="81"/>
        <end position="105"/>
    </location>
</feature>
<dbReference type="OrthoDB" id="2313863at2"/>
<protein>
    <recommendedName>
        <fullName evidence="4">ABC-2 transporter permease</fullName>
    </recommendedName>
</protein>
<gene>
    <name evidence="2" type="ORF">C7P63_03025</name>
</gene>
<name>A0A3S0AYJ9_9ENTE</name>
<dbReference type="AlphaFoldDB" id="A0A3S0AYJ9"/>
<dbReference type="EMBL" id="PXZH01000001">
    <property type="protein sequence ID" value="RST90066.1"/>
    <property type="molecule type" value="Genomic_DNA"/>
</dbReference>
<keyword evidence="1" id="KW-0812">Transmembrane</keyword>
<dbReference type="RefSeq" id="WP_125942680.1">
    <property type="nucleotide sequence ID" value="NZ_PXZH01000001.1"/>
</dbReference>
<accession>A0A3S0AYJ9</accession>
<sequence length="211" mass="23522">MKGLLIKDLYLISTYKKQLIILIGLFIAVSFVTNNEAYFATLSFLLVFQVVATLSLDERSYFDTFVFTLPISVKQYVGSKYILTLILGGIGLLINLVGYTSMAYFLNHSTFLVSSVQAGLMFLICLFLGFLFLPVTFKWGAEKGRLILISAFIAVMIGGSFLVEWLSKIFPEWMRVMTVAPTSYLVGGLSLITVITGVVSYRISVRIVSKK</sequence>
<feature type="transmembrane region" description="Helical" evidence="1">
    <location>
        <begin position="9"/>
        <end position="31"/>
    </location>
</feature>